<dbReference type="Proteomes" id="UP000018936">
    <property type="component" value="Unassembled WGS sequence"/>
</dbReference>
<gene>
    <name evidence="1" type="ORF">L345_14260</name>
</gene>
<dbReference type="AlphaFoldDB" id="V8NCN7"/>
<organism evidence="1 2">
    <name type="scientific">Ophiophagus hannah</name>
    <name type="common">King cobra</name>
    <name type="synonym">Naja hannah</name>
    <dbReference type="NCBI Taxonomy" id="8665"/>
    <lineage>
        <taxon>Eukaryota</taxon>
        <taxon>Metazoa</taxon>
        <taxon>Chordata</taxon>
        <taxon>Craniata</taxon>
        <taxon>Vertebrata</taxon>
        <taxon>Euteleostomi</taxon>
        <taxon>Lepidosauria</taxon>
        <taxon>Squamata</taxon>
        <taxon>Bifurcata</taxon>
        <taxon>Unidentata</taxon>
        <taxon>Episquamata</taxon>
        <taxon>Toxicofera</taxon>
        <taxon>Serpentes</taxon>
        <taxon>Colubroidea</taxon>
        <taxon>Elapidae</taxon>
        <taxon>Elapinae</taxon>
        <taxon>Ophiophagus</taxon>
    </lineage>
</organism>
<sequence length="184" mass="20257">MLDSHFPGRFYQLGIPFLDGFSLLERCSSGRPLGSAPKDAPRLAKVRLPAGSGVPTCKPDPLHPPSVRPLNGLEGGDPRRLNGFADRAAKPAGSRFRAFTAREFLGFTVNPLKSCDPGLKRRLGSGSHGGRQFLQVSQETVEGRFQILQGLLNCNPDQRCAFALERKHLLRCLFPPKNWLRSLL</sequence>
<protein>
    <submittedName>
        <fullName evidence="1">Uncharacterized protein</fullName>
    </submittedName>
</protein>
<keyword evidence="2" id="KW-1185">Reference proteome</keyword>
<name>V8NCN7_OPHHA</name>
<reference evidence="1 2" key="1">
    <citation type="journal article" date="2013" name="Proc. Natl. Acad. Sci. U.S.A.">
        <title>The king cobra genome reveals dynamic gene evolution and adaptation in the snake venom system.</title>
        <authorList>
            <person name="Vonk F.J."/>
            <person name="Casewell N.R."/>
            <person name="Henkel C.V."/>
            <person name="Heimberg A.M."/>
            <person name="Jansen H.J."/>
            <person name="McCleary R.J."/>
            <person name="Kerkkamp H.M."/>
            <person name="Vos R.A."/>
            <person name="Guerreiro I."/>
            <person name="Calvete J.J."/>
            <person name="Wuster W."/>
            <person name="Woods A.E."/>
            <person name="Logan J.M."/>
            <person name="Harrison R.A."/>
            <person name="Castoe T.A."/>
            <person name="de Koning A.P."/>
            <person name="Pollock D.D."/>
            <person name="Yandell M."/>
            <person name="Calderon D."/>
            <person name="Renjifo C."/>
            <person name="Currier R.B."/>
            <person name="Salgado D."/>
            <person name="Pla D."/>
            <person name="Sanz L."/>
            <person name="Hyder A.S."/>
            <person name="Ribeiro J.M."/>
            <person name="Arntzen J.W."/>
            <person name="van den Thillart G.E."/>
            <person name="Boetzer M."/>
            <person name="Pirovano W."/>
            <person name="Dirks R.P."/>
            <person name="Spaink H.P."/>
            <person name="Duboule D."/>
            <person name="McGlinn E."/>
            <person name="Kini R.M."/>
            <person name="Richardson M.K."/>
        </authorList>
    </citation>
    <scope>NUCLEOTIDE SEQUENCE</scope>
    <source>
        <tissue evidence="1">Blood</tissue>
    </source>
</reference>
<comment type="caution">
    <text evidence="1">The sequence shown here is derived from an EMBL/GenBank/DDBJ whole genome shotgun (WGS) entry which is preliminary data.</text>
</comment>
<dbReference type="EMBL" id="AZIM01005041">
    <property type="protein sequence ID" value="ETE60004.1"/>
    <property type="molecule type" value="Genomic_DNA"/>
</dbReference>
<evidence type="ECO:0000313" key="2">
    <source>
        <dbReference type="Proteomes" id="UP000018936"/>
    </source>
</evidence>
<feature type="non-terminal residue" evidence="1">
    <location>
        <position position="184"/>
    </location>
</feature>
<evidence type="ECO:0000313" key="1">
    <source>
        <dbReference type="EMBL" id="ETE60004.1"/>
    </source>
</evidence>
<accession>V8NCN7</accession>
<proteinExistence type="predicted"/>